<dbReference type="EMBL" id="CABN01000039">
    <property type="protein sequence ID" value="CBH99644.1"/>
    <property type="molecule type" value="Genomic_DNA"/>
</dbReference>
<protein>
    <submittedName>
        <fullName evidence="2">Uncharacterized protein</fullName>
    </submittedName>
</protein>
<accession>E6PXI5</accession>
<reference evidence="2" key="1">
    <citation type="submission" date="2009-10" db="EMBL/GenBank/DDBJ databases">
        <title>Diversity of trophic interactions inside an arsenic-rich microbial ecosystem.</title>
        <authorList>
            <person name="Bertin P.N."/>
            <person name="Heinrich-Salmeron A."/>
            <person name="Pelletier E."/>
            <person name="Goulhen-Chollet F."/>
            <person name="Arsene-Ploetze F."/>
            <person name="Gallien S."/>
            <person name="Calteau A."/>
            <person name="Vallenet D."/>
            <person name="Casiot C."/>
            <person name="Chane-Woon-Ming B."/>
            <person name="Giloteaux L."/>
            <person name="Barakat M."/>
            <person name="Bonnefoy V."/>
            <person name="Bruneel O."/>
            <person name="Chandler M."/>
            <person name="Cleiss J."/>
            <person name="Duran R."/>
            <person name="Elbaz-Poulichet F."/>
            <person name="Fonknechten N."/>
            <person name="Lauga B."/>
            <person name="Mornico D."/>
            <person name="Ortet P."/>
            <person name="Schaeffer C."/>
            <person name="Siguier P."/>
            <person name="Alexander Thil Smith A."/>
            <person name="Van Dorsselaer A."/>
            <person name="Weissenbach J."/>
            <person name="Medigue C."/>
            <person name="Le Paslier D."/>
        </authorList>
    </citation>
    <scope>NUCLEOTIDE SEQUENCE</scope>
</reference>
<comment type="caution">
    <text evidence="2">The sequence shown here is derived from an EMBL/GenBank/DDBJ whole genome shotgun (WGS) entry which is preliminary data.</text>
</comment>
<name>E6PXI5_9ZZZZ</name>
<evidence type="ECO:0000313" key="2">
    <source>
        <dbReference type="EMBL" id="CBH99644.1"/>
    </source>
</evidence>
<gene>
    <name evidence="2" type="ORF">CARN3_0585</name>
</gene>
<evidence type="ECO:0000256" key="1">
    <source>
        <dbReference type="SAM" id="MobiDB-lite"/>
    </source>
</evidence>
<organism evidence="2">
    <name type="scientific">mine drainage metagenome</name>
    <dbReference type="NCBI Taxonomy" id="410659"/>
    <lineage>
        <taxon>unclassified sequences</taxon>
        <taxon>metagenomes</taxon>
        <taxon>ecological metagenomes</taxon>
    </lineage>
</organism>
<feature type="region of interest" description="Disordered" evidence="1">
    <location>
        <begin position="1"/>
        <end position="29"/>
    </location>
</feature>
<dbReference type="AlphaFoldDB" id="E6PXI5"/>
<sequence length="257" mass="29322">MQNKRQVKEGCNGTHDGNPKQSRQNQSLLQRPNRRLCRVTVFRCRINNAAYGSVRFAEAQWELMREKERARLDIGIQSAELSAECAGSDIVHLIATLTVRNIGASRAFIRRTSGTLTTKTPDEPLAEPENCSPLDLPDKFIDPNQPIVSVKVYLFPSDISAQAFADRLEQEDFSVHFFGFIEYETLGLLWRKEFGYDWKVVDRHSSLGAMLGLSDRYPNSPRSAKDRITYGHWMANEMKDKPEYPISSDPKQDQQPN</sequence>
<proteinExistence type="predicted"/>
<feature type="compositionally biased region" description="Polar residues" evidence="1">
    <location>
        <begin position="19"/>
        <end position="29"/>
    </location>
</feature>